<protein>
    <submittedName>
        <fullName evidence="2">Uncharacterized protein</fullName>
    </submittedName>
</protein>
<proteinExistence type="predicted"/>
<name>A0ABD2PI17_9PLAT</name>
<reference evidence="2 3" key="1">
    <citation type="submission" date="2024-11" db="EMBL/GenBank/DDBJ databases">
        <title>Adaptive evolution of stress response genes in parasites aligns with host niche diversity.</title>
        <authorList>
            <person name="Hahn C."/>
            <person name="Resl P."/>
        </authorList>
    </citation>
    <scope>NUCLEOTIDE SEQUENCE [LARGE SCALE GENOMIC DNA]</scope>
    <source>
        <strain evidence="2">EGGRZ-B1_66</strain>
        <tissue evidence="2">Body</tissue>
    </source>
</reference>
<keyword evidence="3" id="KW-1185">Reference proteome</keyword>
<evidence type="ECO:0000256" key="1">
    <source>
        <dbReference type="SAM" id="MobiDB-lite"/>
    </source>
</evidence>
<feature type="non-terminal residue" evidence="2">
    <location>
        <position position="162"/>
    </location>
</feature>
<feature type="region of interest" description="Disordered" evidence="1">
    <location>
        <begin position="1"/>
        <end position="43"/>
    </location>
</feature>
<feature type="non-terminal residue" evidence="2">
    <location>
        <position position="1"/>
    </location>
</feature>
<organism evidence="2 3">
    <name type="scientific">Cichlidogyrus casuarinus</name>
    <dbReference type="NCBI Taxonomy" id="1844966"/>
    <lineage>
        <taxon>Eukaryota</taxon>
        <taxon>Metazoa</taxon>
        <taxon>Spiralia</taxon>
        <taxon>Lophotrochozoa</taxon>
        <taxon>Platyhelminthes</taxon>
        <taxon>Monogenea</taxon>
        <taxon>Monopisthocotylea</taxon>
        <taxon>Dactylogyridea</taxon>
        <taxon>Ancyrocephalidae</taxon>
        <taxon>Cichlidogyrus</taxon>
    </lineage>
</organism>
<evidence type="ECO:0000313" key="2">
    <source>
        <dbReference type="EMBL" id="KAL3306946.1"/>
    </source>
</evidence>
<accession>A0ABD2PI17</accession>
<dbReference type="EMBL" id="JBJKFK010008909">
    <property type="protein sequence ID" value="KAL3306946.1"/>
    <property type="molecule type" value="Genomic_DNA"/>
</dbReference>
<dbReference type="Proteomes" id="UP001626550">
    <property type="component" value="Unassembled WGS sequence"/>
</dbReference>
<sequence length="162" mass="17883">QLARYGELTREPSSLRSSSRLSDIQPLGARRGRFPPESSEISSYEHDPRMLHVPLLSPVNSLNSQNNTFEEQTHYHPSPPSEMSVAPTVMTTATDASSIGPAISDELIATRILWPKILLILMSVAQLISSWTCIVAHGSYFNENTPRELGFSLGFLLGGQYL</sequence>
<dbReference type="AlphaFoldDB" id="A0ABD2PI17"/>
<comment type="caution">
    <text evidence="2">The sequence shown here is derived from an EMBL/GenBank/DDBJ whole genome shotgun (WGS) entry which is preliminary data.</text>
</comment>
<gene>
    <name evidence="2" type="ORF">Ciccas_014555</name>
</gene>
<evidence type="ECO:0000313" key="3">
    <source>
        <dbReference type="Proteomes" id="UP001626550"/>
    </source>
</evidence>